<dbReference type="PANTHER" id="PTHR43649">
    <property type="entry name" value="ARABINOSE-BINDING PROTEIN-RELATED"/>
    <property type="match status" value="1"/>
</dbReference>
<sequence>MAHGGTLRLAYRSFAGFDRAFDRQIQAFRESRPGIEIHKQDFDLPELHSLMVSGRGCFSGDWDVFLCVSDWLPALMLERRLQPLNRFLEGTPPSDWPGGWSSSLVGAQRDGEGQIFGMPYHDGPEIFMYRADLFEDPKEQEAFRRRYSYSLRAPQTWSEFLDVAHFFTRPEDDVYGCVLAAQPDGHNSVYDFLIQLWSRGGRFLDGSRVAFNGPEGCAALQYLTDLINKERVTQPEPLQYESVSSGECYARGLGAMMWNWSGFGVVADMPPSRIIGKSKYGLLPRGDQPGGRHVSLSVYWLLTIPAGCQDPETAWDFMRFVASPEMDRVTSVEGGIGCRLSTWRDPELQKQFPCYAQIEAAHESAEILPQIPALDQVIDILNESIDQVHRHRKSVEETLSRAAHQVEALLVE</sequence>
<comment type="similarity">
    <text evidence="1">Belongs to the bacterial solute-binding protein 1 family.</text>
</comment>
<dbReference type="PANTHER" id="PTHR43649:SF34">
    <property type="entry name" value="ABC TRANSPORTER PERIPLASMIC-BINDING PROTEIN YCJN-RELATED"/>
    <property type="match status" value="1"/>
</dbReference>
<dbReference type="Proteomes" id="UP000620075">
    <property type="component" value="Unassembled WGS sequence"/>
</dbReference>
<gene>
    <name evidence="4" type="ORF">JF888_15145</name>
</gene>
<keyword evidence="2" id="KW-0813">Transport</keyword>
<dbReference type="RefSeq" id="WP_338182237.1">
    <property type="nucleotide sequence ID" value="NZ_JAEKNQ010000059.1"/>
</dbReference>
<keyword evidence="3" id="KW-0732">Signal</keyword>
<organism evidence="4 5">
    <name type="scientific">Candidatus Dormiibacter inghamiae</name>
    <dbReference type="NCBI Taxonomy" id="3127013"/>
    <lineage>
        <taxon>Bacteria</taxon>
        <taxon>Bacillati</taxon>
        <taxon>Candidatus Dormiibacterota</taxon>
        <taxon>Candidatus Dormibacteria</taxon>
        <taxon>Candidatus Dormibacterales</taxon>
        <taxon>Candidatus Dormibacteraceae</taxon>
        <taxon>Candidatus Dormiibacter</taxon>
    </lineage>
</organism>
<proteinExistence type="inferred from homology"/>
<dbReference type="AlphaFoldDB" id="A0A934NI63"/>
<accession>A0A934NI63</accession>
<evidence type="ECO:0000256" key="2">
    <source>
        <dbReference type="ARBA" id="ARBA00022448"/>
    </source>
</evidence>
<name>A0A934NI63_9BACT</name>
<dbReference type="SUPFAM" id="SSF53850">
    <property type="entry name" value="Periplasmic binding protein-like II"/>
    <property type="match status" value="1"/>
</dbReference>
<dbReference type="Pfam" id="PF01547">
    <property type="entry name" value="SBP_bac_1"/>
    <property type="match status" value="1"/>
</dbReference>
<dbReference type="InterPro" id="IPR006059">
    <property type="entry name" value="SBP"/>
</dbReference>
<comment type="caution">
    <text evidence="4">The sequence shown here is derived from an EMBL/GenBank/DDBJ whole genome shotgun (WGS) entry which is preliminary data.</text>
</comment>
<evidence type="ECO:0000313" key="5">
    <source>
        <dbReference type="Proteomes" id="UP000620075"/>
    </source>
</evidence>
<dbReference type="EMBL" id="JAEKNQ010000059">
    <property type="protein sequence ID" value="MBJ7604492.1"/>
    <property type="molecule type" value="Genomic_DNA"/>
</dbReference>
<evidence type="ECO:0000256" key="1">
    <source>
        <dbReference type="ARBA" id="ARBA00008520"/>
    </source>
</evidence>
<evidence type="ECO:0000256" key="3">
    <source>
        <dbReference type="ARBA" id="ARBA00022729"/>
    </source>
</evidence>
<dbReference type="Gene3D" id="3.40.190.10">
    <property type="entry name" value="Periplasmic binding protein-like II"/>
    <property type="match status" value="2"/>
</dbReference>
<reference evidence="4 5" key="1">
    <citation type="submission" date="2020-10" db="EMBL/GenBank/DDBJ databases">
        <title>Ca. Dormibacterota MAGs.</title>
        <authorList>
            <person name="Montgomery K."/>
        </authorList>
    </citation>
    <scope>NUCLEOTIDE SEQUENCE [LARGE SCALE GENOMIC DNA]</scope>
    <source>
        <strain evidence="4">SC8811_S16_3</strain>
    </source>
</reference>
<dbReference type="InterPro" id="IPR050490">
    <property type="entry name" value="Bact_solute-bd_prot1"/>
</dbReference>
<protein>
    <submittedName>
        <fullName evidence="4">Extracellular solute-binding protein</fullName>
    </submittedName>
</protein>
<evidence type="ECO:0000313" key="4">
    <source>
        <dbReference type="EMBL" id="MBJ7604492.1"/>
    </source>
</evidence>